<dbReference type="GO" id="GO:0046872">
    <property type="term" value="F:metal ion binding"/>
    <property type="evidence" value="ECO:0007669"/>
    <property type="project" value="InterPro"/>
</dbReference>
<evidence type="ECO:0000313" key="10">
    <source>
        <dbReference type="EnsemblPlants" id="Solyc06g008940.3.1"/>
    </source>
</evidence>
<feature type="domain" description="HMA" evidence="8">
    <location>
        <begin position="480"/>
        <end position="543"/>
    </location>
</feature>
<dbReference type="GO" id="GO:0005739">
    <property type="term" value="C:mitochondrion"/>
    <property type="evidence" value="ECO:0000318"/>
    <property type="project" value="GO_Central"/>
</dbReference>
<dbReference type="SUPFAM" id="SSF55008">
    <property type="entry name" value="HMA, heavy metal-associated domain"/>
    <property type="match status" value="1"/>
</dbReference>
<dbReference type="PANTHER" id="PTHR43721">
    <property type="entry name" value="ELONGATION FACTOR TU-RELATED"/>
    <property type="match status" value="1"/>
</dbReference>
<dbReference type="SUPFAM" id="SSF50465">
    <property type="entry name" value="EF-Tu/eEF-1alpha/eIF2-gamma C-terminal domain"/>
    <property type="match status" value="1"/>
</dbReference>
<dbReference type="InterPro" id="IPR004160">
    <property type="entry name" value="Transl_elong_EFTu/EF1A_C"/>
</dbReference>
<dbReference type="PaxDb" id="4081-Solyc06g008940.2.1"/>
<dbReference type="Gene3D" id="2.40.30.10">
    <property type="entry name" value="Translation factors"/>
    <property type="match status" value="2"/>
</dbReference>
<comment type="similarity">
    <text evidence="3">Belongs to the TRAFAC class translation factor GTPase superfamily. Classic translation factor GTPase family. EF-Tu/EF-1A subfamily.</text>
</comment>
<reference evidence="10" key="1">
    <citation type="journal article" date="2012" name="Nature">
        <title>The tomato genome sequence provides insights into fleshy fruit evolution.</title>
        <authorList>
            <consortium name="Tomato Genome Consortium"/>
        </authorList>
    </citation>
    <scope>NUCLEOTIDE SEQUENCE [LARGE SCALE GENOMIC DNA]</scope>
    <source>
        <strain evidence="10">cv. Heinz 1706</strain>
    </source>
</reference>
<dbReference type="InterPro" id="IPR050055">
    <property type="entry name" value="EF-Tu_GTPase"/>
</dbReference>
<dbReference type="SUPFAM" id="SSF52540">
    <property type="entry name" value="P-loop containing nucleoside triphosphate hydrolases"/>
    <property type="match status" value="1"/>
</dbReference>
<dbReference type="GO" id="GO:0070125">
    <property type="term" value="P:mitochondrial translational elongation"/>
    <property type="evidence" value="ECO:0000318"/>
    <property type="project" value="GO_Central"/>
</dbReference>
<evidence type="ECO:0000256" key="6">
    <source>
        <dbReference type="ARBA" id="ARBA00022917"/>
    </source>
</evidence>
<name>A0A3Q7HJU1_SOLLC</name>
<dbReference type="PROSITE" id="PS50846">
    <property type="entry name" value="HMA_2"/>
    <property type="match status" value="1"/>
</dbReference>
<evidence type="ECO:0008006" key="12">
    <source>
        <dbReference type="Google" id="ProtNLM"/>
    </source>
</evidence>
<dbReference type="OMA" id="RYRHIDW"/>
<evidence type="ECO:0000256" key="1">
    <source>
        <dbReference type="ARBA" id="ARBA00003982"/>
    </source>
</evidence>
<dbReference type="GO" id="GO:0009626">
    <property type="term" value="P:plant-type hypersensitive response"/>
    <property type="evidence" value="ECO:0007669"/>
    <property type="project" value="UniProtKB-KW"/>
</dbReference>
<dbReference type="InterPro" id="IPR031157">
    <property type="entry name" value="G_TR_CS"/>
</dbReference>
<keyword evidence="11" id="KW-1185">Reference proteome</keyword>
<evidence type="ECO:0000259" key="8">
    <source>
        <dbReference type="PROSITE" id="PS50846"/>
    </source>
</evidence>
<dbReference type="SUPFAM" id="SSF50447">
    <property type="entry name" value="Translation proteins"/>
    <property type="match status" value="1"/>
</dbReference>
<dbReference type="InterPro" id="IPR027417">
    <property type="entry name" value="P-loop_NTPase"/>
</dbReference>
<dbReference type="Pfam" id="PF03143">
    <property type="entry name" value="GTP_EFTU_D3"/>
    <property type="match status" value="1"/>
</dbReference>
<dbReference type="STRING" id="4081.A0A3Q7HJU1"/>
<dbReference type="InterPro" id="IPR041709">
    <property type="entry name" value="EF-Tu_GTP-bd"/>
</dbReference>
<dbReference type="InterPro" id="IPR004161">
    <property type="entry name" value="EFTu-like_2"/>
</dbReference>
<evidence type="ECO:0000256" key="3">
    <source>
        <dbReference type="ARBA" id="ARBA00007249"/>
    </source>
</evidence>
<evidence type="ECO:0000259" key="9">
    <source>
        <dbReference type="PROSITE" id="PS51722"/>
    </source>
</evidence>
<feature type="domain" description="Tr-type G" evidence="9">
    <location>
        <begin position="64"/>
        <end position="293"/>
    </location>
</feature>
<dbReference type="PANTHER" id="PTHR43721:SF23">
    <property type="entry name" value="ELONGATION FACTOR TU"/>
    <property type="match status" value="1"/>
</dbReference>
<dbReference type="InterPro" id="IPR009001">
    <property type="entry name" value="Transl_elong_EF1A/Init_IF2_C"/>
</dbReference>
<keyword evidence="7" id="KW-0342">GTP-binding</keyword>
<dbReference type="Gene3D" id="3.40.50.300">
    <property type="entry name" value="P-loop containing nucleotide triphosphate hydrolases"/>
    <property type="match status" value="1"/>
</dbReference>
<dbReference type="InterPro" id="IPR036163">
    <property type="entry name" value="HMA_dom_sf"/>
</dbReference>
<dbReference type="EnsemblPlants" id="Solyc06g008940.3.1">
    <property type="protein sequence ID" value="Solyc06g008940.3.1"/>
    <property type="gene ID" value="Solyc06g008940.3"/>
</dbReference>
<evidence type="ECO:0000313" key="11">
    <source>
        <dbReference type="Proteomes" id="UP000004994"/>
    </source>
</evidence>
<dbReference type="PRINTS" id="PR00315">
    <property type="entry name" value="ELONGATNFCT"/>
</dbReference>
<keyword evidence="5" id="KW-0251">Elongation factor</keyword>
<dbReference type="CDD" id="cd03707">
    <property type="entry name" value="EFTU_III"/>
    <property type="match status" value="1"/>
</dbReference>
<evidence type="ECO:0000256" key="2">
    <source>
        <dbReference type="ARBA" id="ARBA00004170"/>
    </source>
</evidence>
<dbReference type="PROSITE" id="PS00301">
    <property type="entry name" value="G_TR_1"/>
    <property type="match status" value="1"/>
</dbReference>
<dbReference type="InterPro" id="IPR006121">
    <property type="entry name" value="HMA_dom"/>
</dbReference>
<dbReference type="Gramene" id="Solyc06g008940.3.1">
    <property type="protein sequence ID" value="Solyc06g008940.3.1"/>
    <property type="gene ID" value="Solyc06g008940.3"/>
</dbReference>
<comment type="function">
    <text evidence="1">This protein promotes the GTP-dependent binding of aminoacyl-tRNA to the A-site of ribosomes during protein biosynthesis.</text>
</comment>
<dbReference type="CDD" id="cd01884">
    <property type="entry name" value="EF_Tu"/>
    <property type="match status" value="1"/>
</dbReference>
<reference evidence="10" key="2">
    <citation type="submission" date="2019-01" db="UniProtKB">
        <authorList>
            <consortium name="EnsemblPlants"/>
        </authorList>
    </citation>
    <scope>IDENTIFICATION</scope>
    <source>
        <strain evidence="10">cv. Heinz 1706</strain>
    </source>
</reference>
<dbReference type="FunCoup" id="A0A3Q7HJU1">
    <property type="interactions" value="2575"/>
</dbReference>
<dbReference type="GO" id="GO:0003924">
    <property type="term" value="F:GTPase activity"/>
    <property type="evidence" value="ECO:0007669"/>
    <property type="project" value="InterPro"/>
</dbReference>
<dbReference type="PROSITE" id="PS51722">
    <property type="entry name" value="G_TR_2"/>
    <property type="match status" value="1"/>
</dbReference>
<evidence type="ECO:0000256" key="7">
    <source>
        <dbReference type="ARBA" id="ARBA00023134"/>
    </source>
</evidence>
<dbReference type="Pfam" id="PF03144">
    <property type="entry name" value="GTP_EFTU_D2"/>
    <property type="match status" value="1"/>
</dbReference>
<dbReference type="GO" id="GO:0005525">
    <property type="term" value="F:GTP binding"/>
    <property type="evidence" value="ECO:0007669"/>
    <property type="project" value="UniProtKB-KW"/>
</dbReference>
<protein>
    <recommendedName>
        <fullName evidence="12">Elongation factor Tu</fullName>
    </recommendedName>
</protein>
<dbReference type="Pfam" id="PF00403">
    <property type="entry name" value="HMA"/>
    <property type="match status" value="1"/>
</dbReference>
<comment type="subcellular location">
    <subcellularLocation>
        <location evidence="2">Membrane</location>
        <topology evidence="2">Peripheral membrane protein</topology>
    </subcellularLocation>
</comment>
<dbReference type="Proteomes" id="UP000004994">
    <property type="component" value="Chromosome 6"/>
</dbReference>
<keyword evidence="4" id="KW-0547">Nucleotide-binding</keyword>
<evidence type="ECO:0000256" key="5">
    <source>
        <dbReference type="ARBA" id="ARBA00022768"/>
    </source>
</evidence>
<accession>A0A3Q7HJU1</accession>
<dbReference type="InParanoid" id="A0A3Q7HJU1"/>
<sequence length="644" mass="70881">MASIAFRSSNSKRLLAVSPQLYSSCCRGSVPAQFSLSETINANEAPAFCNHPWWRSMATFTRTKPHVNVGTIGHVDHGKTTLTAAITKVRLVLAEEGKAKAVAFDEIDKAPEEKKRGITIATAHVEYETAKRHYAHVDCPGHADYVKNMITGAAQMDGGILVVSAPDGPMPQTKEHILLARQVDMCQFVDRLVNYLKALCCDSNFTCAYILQVGVPSLVCFLNKVDAVDDPELLELVEMELRELLSFYKFPGDDIPIVRGSALSALQSTNEEIGKKAILKLMEAVDEYIPDPVRQLDKPFLMPIEDVFSIQGRGTVATGRVEQGTIKVGEDVEILGLMQGTLKSTVTGVEMFKKILDHGQAGDNVGLLLRGLKRDDITRGMVIAKPGSVKTCKKFEAEIYVLTKDEGGRHTAFFSNYMPQFYMRTADITGKVELPENVKMVMPGDNVTATFELMSPVPLDAGQRFALREGGRTVGAGVVSKSCNLKVNIHCESCKMKMMEVLHSVRGVYALTIDAEKGIANVCGEVDPNRLLLALLKSGQHAELINVKLKHPSIVNTPRNQHGHYNVGHGYNNNSNSLDGPYGYNHALNEPTSYYPTRGGAMFDQPYYGSTYYNSSPCVGYESNRSLTMDHVIKEEPMNWCSIM</sequence>
<dbReference type="CDD" id="cd03697">
    <property type="entry name" value="EFTU_II"/>
    <property type="match status" value="1"/>
</dbReference>
<organism evidence="10">
    <name type="scientific">Solanum lycopersicum</name>
    <name type="common">Tomato</name>
    <name type="synonym">Lycopersicon esculentum</name>
    <dbReference type="NCBI Taxonomy" id="4081"/>
    <lineage>
        <taxon>Eukaryota</taxon>
        <taxon>Viridiplantae</taxon>
        <taxon>Streptophyta</taxon>
        <taxon>Embryophyta</taxon>
        <taxon>Tracheophyta</taxon>
        <taxon>Spermatophyta</taxon>
        <taxon>Magnoliopsida</taxon>
        <taxon>eudicotyledons</taxon>
        <taxon>Gunneridae</taxon>
        <taxon>Pentapetalae</taxon>
        <taxon>asterids</taxon>
        <taxon>lamiids</taxon>
        <taxon>Solanales</taxon>
        <taxon>Solanaceae</taxon>
        <taxon>Solanoideae</taxon>
        <taxon>Solaneae</taxon>
        <taxon>Solanum</taxon>
        <taxon>Solanum subgen. Lycopersicon</taxon>
    </lineage>
</organism>
<dbReference type="AlphaFoldDB" id="A0A3Q7HJU1"/>
<dbReference type="Pfam" id="PF00009">
    <property type="entry name" value="GTP_EFTU"/>
    <property type="match status" value="2"/>
</dbReference>
<dbReference type="InterPro" id="IPR000795">
    <property type="entry name" value="T_Tr_GTP-bd_dom"/>
</dbReference>
<keyword evidence="6" id="KW-0648">Protein biosynthesis</keyword>
<dbReference type="FunFam" id="2.40.30.10:FF:000001">
    <property type="entry name" value="Elongation factor Tu"/>
    <property type="match status" value="1"/>
</dbReference>
<dbReference type="HAMAP" id="MF_00118_B">
    <property type="entry name" value="EF_Tu_B"/>
    <property type="match status" value="1"/>
</dbReference>
<dbReference type="InterPro" id="IPR033720">
    <property type="entry name" value="EFTU_2"/>
</dbReference>
<dbReference type="FunFam" id="3.40.50.300:FF:003771">
    <property type="entry name" value="Uncharacterized protein"/>
    <property type="match status" value="1"/>
</dbReference>
<dbReference type="GO" id="GO:0003746">
    <property type="term" value="F:translation elongation factor activity"/>
    <property type="evidence" value="ECO:0000318"/>
    <property type="project" value="GO_Central"/>
</dbReference>
<evidence type="ECO:0000256" key="4">
    <source>
        <dbReference type="ARBA" id="ARBA00022741"/>
    </source>
</evidence>
<dbReference type="Gene3D" id="3.30.70.100">
    <property type="match status" value="1"/>
</dbReference>
<proteinExistence type="inferred from homology"/>
<dbReference type="InterPro" id="IPR009000">
    <property type="entry name" value="Transl_B-barrel_sf"/>
</dbReference>
<dbReference type="GO" id="GO:0016020">
    <property type="term" value="C:membrane"/>
    <property type="evidence" value="ECO:0007669"/>
    <property type="project" value="UniProtKB-SubCell"/>
</dbReference>
<dbReference type="InterPro" id="IPR004541">
    <property type="entry name" value="Transl_elong_EFTu/EF1A_bac/org"/>
</dbReference>